<keyword evidence="3" id="KW-1185">Reference proteome</keyword>
<dbReference type="Proteomes" id="UP001218218">
    <property type="component" value="Unassembled WGS sequence"/>
</dbReference>
<reference evidence="2" key="1">
    <citation type="submission" date="2023-03" db="EMBL/GenBank/DDBJ databases">
        <title>Massive genome expansion in bonnet fungi (Mycena s.s.) driven by repeated elements and novel gene families across ecological guilds.</title>
        <authorList>
            <consortium name="Lawrence Berkeley National Laboratory"/>
            <person name="Harder C.B."/>
            <person name="Miyauchi S."/>
            <person name="Viragh M."/>
            <person name="Kuo A."/>
            <person name="Thoen E."/>
            <person name="Andreopoulos B."/>
            <person name="Lu D."/>
            <person name="Skrede I."/>
            <person name="Drula E."/>
            <person name="Henrissat B."/>
            <person name="Morin E."/>
            <person name="Kohler A."/>
            <person name="Barry K."/>
            <person name="LaButti K."/>
            <person name="Morin E."/>
            <person name="Salamov A."/>
            <person name="Lipzen A."/>
            <person name="Mereny Z."/>
            <person name="Hegedus B."/>
            <person name="Baldrian P."/>
            <person name="Stursova M."/>
            <person name="Weitz H."/>
            <person name="Taylor A."/>
            <person name="Grigoriev I.V."/>
            <person name="Nagy L.G."/>
            <person name="Martin F."/>
            <person name="Kauserud H."/>
        </authorList>
    </citation>
    <scope>NUCLEOTIDE SEQUENCE</scope>
    <source>
        <strain evidence="2">CBHHK002</strain>
    </source>
</reference>
<organism evidence="2 3">
    <name type="scientific">Mycena albidolilacea</name>
    <dbReference type="NCBI Taxonomy" id="1033008"/>
    <lineage>
        <taxon>Eukaryota</taxon>
        <taxon>Fungi</taxon>
        <taxon>Dikarya</taxon>
        <taxon>Basidiomycota</taxon>
        <taxon>Agaricomycotina</taxon>
        <taxon>Agaricomycetes</taxon>
        <taxon>Agaricomycetidae</taxon>
        <taxon>Agaricales</taxon>
        <taxon>Marasmiineae</taxon>
        <taxon>Mycenaceae</taxon>
        <taxon>Mycena</taxon>
    </lineage>
</organism>
<evidence type="ECO:0000313" key="3">
    <source>
        <dbReference type="Proteomes" id="UP001218218"/>
    </source>
</evidence>
<proteinExistence type="predicted"/>
<feature type="coiled-coil region" evidence="1">
    <location>
        <begin position="98"/>
        <end position="125"/>
    </location>
</feature>
<comment type="caution">
    <text evidence="2">The sequence shown here is derived from an EMBL/GenBank/DDBJ whole genome shotgun (WGS) entry which is preliminary data.</text>
</comment>
<accession>A0AAD6ZRV4</accession>
<sequence>MTSTANSDFWRAYDTKVKATLGASPNAFTLPPTQAWFELKTAPIEEVVNFLVHNLADTLRTANGSVDTSSNGYAQALSGYLDAVDTDGLVSPGDRTALDGADEERKKANNKFEEVKRKALEAYQQEKDGGVTDSTFKQWIANHNYPQYGIAEGEVNKAQTAYETIYNRTQGKIDTLNKYREKVKNALNTTVLKSGFNMPIQDKDAGFLPAYSAQGLTRDLGQWFKNKGSITAQSFFKSKVADTNSPAGSEDIFLEVTTKGSPGKYDIHPGIWDLPNVKTLYPKLKPGVENPLDPTLVRPFSFLVGFDVELKVTMGGTSQVLASSGENPVVLGILCK</sequence>
<name>A0AAD6ZRV4_9AGAR</name>
<evidence type="ECO:0000313" key="2">
    <source>
        <dbReference type="EMBL" id="KAJ7336333.1"/>
    </source>
</evidence>
<dbReference type="AlphaFoldDB" id="A0AAD6ZRV4"/>
<evidence type="ECO:0000256" key="1">
    <source>
        <dbReference type="SAM" id="Coils"/>
    </source>
</evidence>
<dbReference type="EMBL" id="JARIHO010000031">
    <property type="protein sequence ID" value="KAJ7336333.1"/>
    <property type="molecule type" value="Genomic_DNA"/>
</dbReference>
<gene>
    <name evidence="2" type="ORF">DFH08DRAFT_878467</name>
</gene>
<keyword evidence="1" id="KW-0175">Coiled coil</keyword>
<protein>
    <submittedName>
        <fullName evidence="2">Uncharacterized protein</fullName>
    </submittedName>
</protein>